<gene>
    <name evidence="1" type="ORF">BDY19DRAFT_997644</name>
</gene>
<proteinExistence type="predicted"/>
<reference evidence="1" key="1">
    <citation type="journal article" date="2021" name="Environ. Microbiol.">
        <title>Gene family expansions and transcriptome signatures uncover fungal adaptations to wood decay.</title>
        <authorList>
            <person name="Hage H."/>
            <person name="Miyauchi S."/>
            <person name="Viragh M."/>
            <person name="Drula E."/>
            <person name="Min B."/>
            <person name="Chaduli D."/>
            <person name="Navarro D."/>
            <person name="Favel A."/>
            <person name="Norest M."/>
            <person name="Lesage-Meessen L."/>
            <person name="Balint B."/>
            <person name="Merenyi Z."/>
            <person name="de Eugenio L."/>
            <person name="Morin E."/>
            <person name="Martinez A.T."/>
            <person name="Baldrian P."/>
            <person name="Stursova M."/>
            <person name="Martinez M.J."/>
            <person name="Novotny C."/>
            <person name="Magnuson J.K."/>
            <person name="Spatafora J.W."/>
            <person name="Maurice S."/>
            <person name="Pangilinan J."/>
            <person name="Andreopoulos W."/>
            <person name="LaButti K."/>
            <person name="Hundley H."/>
            <person name="Na H."/>
            <person name="Kuo A."/>
            <person name="Barry K."/>
            <person name="Lipzen A."/>
            <person name="Henrissat B."/>
            <person name="Riley R."/>
            <person name="Ahrendt S."/>
            <person name="Nagy L.G."/>
            <person name="Grigoriev I.V."/>
            <person name="Martin F."/>
            <person name="Rosso M.N."/>
        </authorList>
    </citation>
    <scope>NUCLEOTIDE SEQUENCE</scope>
    <source>
        <strain evidence="1">CBS 384.51</strain>
    </source>
</reference>
<keyword evidence="2" id="KW-1185">Reference proteome</keyword>
<sequence>MSATLSRLTVGAIGLTCKTFLNIGYCSSVKVNGLENLRRALRDQERNSGRGIITVSNHISTLDDPVTWGVLPASWYFSSRMTRWTLGASDIMFTNPVFSAFFRKGQVLETFRGNGIFQPAIDTAIQKLNSGDWIHLFSEGKVNQPDIEPSAPRLLKFKWGVGRILMEAKRPPVIIPMWLTGFDKLMPEGRSFPFKYFPRRGVALSVTFGEPVREADIKAALESTVSDREFEDVLPLTSKRTADEVRSGTRSVEGWLGDSPATSLAKTGDQEHRAHETARIRSAVTAVLHGEVEALGRRVLKS</sequence>
<comment type="caution">
    <text evidence="1">The sequence shown here is derived from an EMBL/GenBank/DDBJ whole genome shotgun (WGS) entry which is preliminary data.</text>
</comment>
<name>A0ACB8TRA7_9APHY</name>
<dbReference type="Proteomes" id="UP001055072">
    <property type="component" value="Unassembled WGS sequence"/>
</dbReference>
<evidence type="ECO:0000313" key="1">
    <source>
        <dbReference type="EMBL" id="KAI0084577.1"/>
    </source>
</evidence>
<keyword evidence="1" id="KW-0012">Acyltransferase</keyword>
<keyword evidence="1" id="KW-0808">Transferase</keyword>
<protein>
    <submittedName>
        <fullName evidence="1">Acyltransferase-domain-containing protein</fullName>
    </submittedName>
</protein>
<accession>A0ACB8TRA7</accession>
<dbReference type="EMBL" id="MU274941">
    <property type="protein sequence ID" value="KAI0084577.1"/>
    <property type="molecule type" value="Genomic_DNA"/>
</dbReference>
<organism evidence="1 2">
    <name type="scientific">Irpex rosettiformis</name>
    <dbReference type="NCBI Taxonomy" id="378272"/>
    <lineage>
        <taxon>Eukaryota</taxon>
        <taxon>Fungi</taxon>
        <taxon>Dikarya</taxon>
        <taxon>Basidiomycota</taxon>
        <taxon>Agaricomycotina</taxon>
        <taxon>Agaricomycetes</taxon>
        <taxon>Polyporales</taxon>
        <taxon>Irpicaceae</taxon>
        <taxon>Irpex</taxon>
    </lineage>
</organism>
<evidence type="ECO:0000313" key="2">
    <source>
        <dbReference type="Proteomes" id="UP001055072"/>
    </source>
</evidence>